<dbReference type="PRINTS" id="PR01959">
    <property type="entry name" value="SBIMPHPHTASE"/>
</dbReference>
<dbReference type="PANTHER" id="PTHR20854">
    <property type="entry name" value="INOSITOL MONOPHOSPHATASE"/>
    <property type="match status" value="1"/>
</dbReference>
<protein>
    <recommendedName>
        <fullName evidence="8">Inositol-1-monophosphatase</fullName>
        <ecNumber evidence="8">3.1.3.25</ecNumber>
    </recommendedName>
</protein>
<dbReference type="CDD" id="cd01639">
    <property type="entry name" value="IMPase"/>
    <property type="match status" value="1"/>
</dbReference>
<evidence type="ECO:0000256" key="3">
    <source>
        <dbReference type="ARBA" id="ARBA00009759"/>
    </source>
</evidence>
<dbReference type="GO" id="GO:0006020">
    <property type="term" value="P:inositol metabolic process"/>
    <property type="evidence" value="ECO:0007669"/>
    <property type="project" value="TreeGrafter"/>
</dbReference>
<comment type="cofactor">
    <cofactor evidence="2 7 8">
        <name>Mg(2+)</name>
        <dbReference type="ChEBI" id="CHEBI:18420"/>
    </cofactor>
</comment>
<dbReference type="InterPro" id="IPR020583">
    <property type="entry name" value="Inositol_monoP_metal-BS"/>
</dbReference>
<feature type="binding site" evidence="7">
    <location>
        <position position="81"/>
    </location>
    <ligand>
        <name>Mg(2+)</name>
        <dbReference type="ChEBI" id="CHEBI:18420"/>
        <label>1</label>
        <note>catalytic</note>
    </ligand>
</feature>
<dbReference type="GO" id="GO:0046872">
    <property type="term" value="F:metal ion binding"/>
    <property type="evidence" value="ECO:0007669"/>
    <property type="project" value="UniProtKB-KW"/>
</dbReference>
<name>A0A238Y3U9_9BACT</name>
<feature type="binding site" evidence="7">
    <location>
        <position position="83"/>
    </location>
    <ligand>
        <name>Mg(2+)</name>
        <dbReference type="ChEBI" id="CHEBI:18420"/>
        <label>1</label>
        <note>catalytic</note>
    </ligand>
</feature>
<dbReference type="GO" id="GO:0046854">
    <property type="term" value="P:phosphatidylinositol phosphate biosynthetic process"/>
    <property type="evidence" value="ECO:0007669"/>
    <property type="project" value="InterPro"/>
</dbReference>
<comment type="catalytic activity">
    <reaction evidence="1 8">
        <text>a myo-inositol phosphate + H2O = myo-inositol + phosphate</text>
        <dbReference type="Rhea" id="RHEA:24056"/>
        <dbReference type="ChEBI" id="CHEBI:15377"/>
        <dbReference type="ChEBI" id="CHEBI:17268"/>
        <dbReference type="ChEBI" id="CHEBI:43474"/>
        <dbReference type="ChEBI" id="CHEBI:84139"/>
        <dbReference type="EC" id="3.1.3.25"/>
    </reaction>
</comment>
<evidence type="ECO:0000256" key="5">
    <source>
        <dbReference type="ARBA" id="ARBA00022801"/>
    </source>
</evidence>
<dbReference type="Gene3D" id="3.40.190.80">
    <property type="match status" value="1"/>
</dbReference>
<dbReference type="RefSeq" id="WP_089322437.1">
    <property type="nucleotide sequence ID" value="NZ_FZOB01000002.1"/>
</dbReference>
<dbReference type="PRINTS" id="PR00377">
    <property type="entry name" value="IMPHPHTASES"/>
</dbReference>
<keyword evidence="10" id="KW-1185">Reference proteome</keyword>
<dbReference type="PROSITE" id="PS00629">
    <property type="entry name" value="IMP_1"/>
    <property type="match status" value="1"/>
</dbReference>
<dbReference type="PROSITE" id="PS00630">
    <property type="entry name" value="IMP_2"/>
    <property type="match status" value="1"/>
</dbReference>
<evidence type="ECO:0000256" key="7">
    <source>
        <dbReference type="PIRSR" id="PIRSR600760-2"/>
    </source>
</evidence>
<dbReference type="EC" id="3.1.3.25" evidence="8"/>
<dbReference type="PANTHER" id="PTHR20854:SF4">
    <property type="entry name" value="INOSITOL-1-MONOPHOSPHATASE-RELATED"/>
    <property type="match status" value="1"/>
</dbReference>
<keyword evidence="4 7" id="KW-0479">Metal-binding</keyword>
<evidence type="ECO:0000313" key="10">
    <source>
        <dbReference type="Proteomes" id="UP000198405"/>
    </source>
</evidence>
<dbReference type="GO" id="GO:0007165">
    <property type="term" value="P:signal transduction"/>
    <property type="evidence" value="ECO:0007669"/>
    <property type="project" value="TreeGrafter"/>
</dbReference>
<evidence type="ECO:0000256" key="4">
    <source>
        <dbReference type="ARBA" id="ARBA00022723"/>
    </source>
</evidence>
<proteinExistence type="inferred from homology"/>
<dbReference type="Proteomes" id="UP000198405">
    <property type="component" value="Unassembled WGS sequence"/>
</dbReference>
<dbReference type="InterPro" id="IPR000760">
    <property type="entry name" value="Inositol_monophosphatase-like"/>
</dbReference>
<dbReference type="OrthoDB" id="9772456at2"/>
<sequence length="261" mass="29006">MEIVDVAVKAAERASEILKKYHNELKSFEVELKAKNDYVTKADTEAEKAIIEEIKAYFPDHSIVAEESGIFTGNSYRWFIDPLDGTKNFIHGLPFFCVSIGVMYKDELVAGVIKIPFFDEIFTAEKGCGTFRNGEKVKVSERSFNEGLFATGFPFRGKDMLDDYLPCFKEVFLNVSGIRRCGAAAIDLAYTACGIFDGFWELSLKPWDIAAGVLMIEEAGGIVSDFKGGKEYLESGNIIGASAKSYQQLFAIVNKHLGSKY</sequence>
<evidence type="ECO:0000256" key="1">
    <source>
        <dbReference type="ARBA" id="ARBA00001033"/>
    </source>
</evidence>
<reference evidence="10" key="1">
    <citation type="submission" date="2017-06" db="EMBL/GenBank/DDBJ databases">
        <authorList>
            <person name="Varghese N."/>
            <person name="Submissions S."/>
        </authorList>
    </citation>
    <scope>NUCLEOTIDE SEQUENCE [LARGE SCALE GENOMIC DNA]</scope>
    <source>
        <strain evidence="10">DSM 15668</strain>
    </source>
</reference>
<feature type="binding site" evidence="7">
    <location>
        <position position="208"/>
    </location>
    <ligand>
        <name>Mg(2+)</name>
        <dbReference type="ChEBI" id="CHEBI:18420"/>
        <label>1</label>
        <note>catalytic</note>
    </ligand>
</feature>
<dbReference type="Pfam" id="PF00459">
    <property type="entry name" value="Inositol_P"/>
    <property type="match status" value="1"/>
</dbReference>
<evidence type="ECO:0000256" key="8">
    <source>
        <dbReference type="RuleBase" id="RU364068"/>
    </source>
</evidence>
<dbReference type="FunFam" id="3.30.540.10:FF:000003">
    <property type="entry name" value="Inositol-1-monophosphatase"/>
    <property type="match status" value="1"/>
</dbReference>
<gene>
    <name evidence="9" type="ORF">SAMN06265340_10284</name>
</gene>
<keyword evidence="5 8" id="KW-0378">Hydrolase</keyword>
<dbReference type="Gene3D" id="3.30.540.10">
    <property type="entry name" value="Fructose-1,6-Bisphosphatase, subunit A, domain 1"/>
    <property type="match status" value="1"/>
</dbReference>
<dbReference type="SUPFAM" id="SSF56655">
    <property type="entry name" value="Carbohydrate phosphatase"/>
    <property type="match status" value="1"/>
</dbReference>
<evidence type="ECO:0000256" key="6">
    <source>
        <dbReference type="ARBA" id="ARBA00022842"/>
    </source>
</evidence>
<dbReference type="GO" id="GO:0008934">
    <property type="term" value="F:inositol monophosphate 1-phosphatase activity"/>
    <property type="evidence" value="ECO:0007669"/>
    <property type="project" value="InterPro"/>
</dbReference>
<accession>A0A238Y3U9</accession>
<dbReference type="AlphaFoldDB" id="A0A238Y3U9"/>
<comment type="similarity">
    <text evidence="3 8">Belongs to the inositol monophosphatase superfamily.</text>
</comment>
<dbReference type="EMBL" id="FZOB01000002">
    <property type="protein sequence ID" value="SNR65652.1"/>
    <property type="molecule type" value="Genomic_DNA"/>
</dbReference>
<feature type="binding site" evidence="7">
    <location>
        <position position="84"/>
    </location>
    <ligand>
        <name>Mg(2+)</name>
        <dbReference type="ChEBI" id="CHEBI:18420"/>
        <label>1</label>
        <note>catalytic</note>
    </ligand>
</feature>
<evidence type="ECO:0000313" key="9">
    <source>
        <dbReference type="EMBL" id="SNR65652.1"/>
    </source>
</evidence>
<feature type="binding site" evidence="7">
    <location>
        <position position="66"/>
    </location>
    <ligand>
        <name>Mg(2+)</name>
        <dbReference type="ChEBI" id="CHEBI:18420"/>
        <label>1</label>
        <note>catalytic</note>
    </ligand>
</feature>
<dbReference type="InterPro" id="IPR033942">
    <property type="entry name" value="IMPase"/>
</dbReference>
<evidence type="ECO:0000256" key="2">
    <source>
        <dbReference type="ARBA" id="ARBA00001946"/>
    </source>
</evidence>
<organism evidence="9 10">
    <name type="scientific">Desulfurobacterium atlanticum</name>
    <dbReference type="NCBI Taxonomy" id="240169"/>
    <lineage>
        <taxon>Bacteria</taxon>
        <taxon>Pseudomonadati</taxon>
        <taxon>Aquificota</taxon>
        <taxon>Aquificia</taxon>
        <taxon>Desulfurobacteriales</taxon>
        <taxon>Desulfurobacteriaceae</taxon>
        <taxon>Desulfurobacterium</taxon>
    </lineage>
</organism>
<dbReference type="InterPro" id="IPR020550">
    <property type="entry name" value="Inositol_monophosphatase_CS"/>
</dbReference>
<dbReference type="InterPro" id="IPR022337">
    <property type="entry name" value="Inositol_monophosphatase_SuhB"/>
</dbReference>
<keyword evidence="6 7" id="KW-0460">Magnesium</keyword>